<proteinExistence type="predicted"/>
<accession>A0A6V7GY81</accession>
<gene>
    <name evidence="1" type="ORF">MHI_LOCUS123806</name>
</gene>
<dbReference type="EMBL" id="CAJDYZ010002274">
    <property type="protein sequence ID" value="CAD1469384.1"/>
    <property type="molecule type" value="Genomic_DNA"/>
</dbReference>
<keyword evidence="2" id="KW-1185">Reference proteome</keyword>
<feature type="non-terminal residue" evidence="1">
    <location>
        <position position="55"/>
    </location>
</feature>
<name>A0A6V7GY81_9HYME</name>
<protein>
    <submittedName>
        <fullName evidence="1">Uncharacterized protein</fullName>
    </submittedName>
</protein>
<evidence type="ECO:0000313" key="1">
    <source>
        <dbReference type="EMBL" id="CAD1469384.1"/>
    </source>
</evidence>
<organism evidence="1 2">
    <name type="scientific">Heterotrigona itama</name>
    <dbReference type="NCBI Taxonomy" id="395501"/>
    <lineage>
        <taxon>Eukaryota</taxon>
        <taxon>Metazoa</taxon>
        <taxon>Ecdysozoa</taxon>
        <taxon>Arthropoda</taxon>
        <taxon>Hexapoda</taxon>
        <taxon>Insecta</taxon>
        <taxon>Pterygota</taxon>
        <taxon>Neoptera</taxon>
        <taxon>Endopterygota</taxon>
        <taxon>Hymenoptera</taxon>
        <taxon>Apocrita</taxon>
        <taxon>Aculeata</taxon>
        <taxon>Apoidea</taxon>
        <taxon>Anthophila</taxon>
        <taxon>Apidae</taxon>
        <taxon>Heterotrigona</taxon>
    </lineage>
</organism>
<dbReference type="AlphaFoldDB" id="A0A6V7GY81"/>
<sequence length="55" mass="6157">MLPHVSSIKTETQICLLGFPKFDENLRVDFGLEIWARKSESHNFDAQSSKGSSSS</sequence>
<comment type="caution">
    <text evidence="1">The sequence shown here is derived from an EMBL/GenBank/DDBJ whole genome shotgun (WGS) entry which is preliminary data.</text>
</comment>
<evidence type="ECO:0000313" key="2">
    <source>
        <dbReference type="Proteomes" id="UP000752696"/>
    </source>
</evidence>
<dbReference type="Proteomes" id="UP000752696">
    <property type="component" value="Unassembled WGS sequence"/>
</dbReference>
<reference evidence="1" key="1">
    <citation type="submission" date="2020-07" db="EMBL/GenBank/DDBJ databases">
        <authorList>
            <person name="Nazaruddin N."/>
        </authorList>
    </citation>
    <scope>NUCLEOTIDE SEQUENCE</scope>
</reference>